<dbReference type="AlphaFoldDB" id="A0A0E9S621"/>
<sequence>MYIVLTANPKLWNADKAPLL</sequence>
<organism evidence="1">
    <name type="scientific">Anguilla anguilla</name>
    <name type="common">European freshwater eel</name>
    <name type="synonym">Muraena anguilla</name>
    <dbReference type="NCBI Taxonomy" id="7936"/>
    <lineage>
        <taxon>Eukaryota</taxon>
        <taxon>Metazoa</taxon>
        <taxon>Chordata</taxon>
        <taxon>Craniata</taxon>
        <taxon>Vertebrata</taxon>
        <taxon>Euteleostomi</taxon>
        <taxon>Actinopterygii</taxon>
        <taxon>Neopterygii</taxon>
        <taxon>Teleostei</taxon>
        <taxon>Anguilliformes</taxon>
        <taxon>Anguillidae</taxon>
        <taxon>Anguilla</taxon>
    </lineage>
</organism>
<name>A0A0E9S621_ANGAN</name>
<dbReference type="EMBL" id="GBXM01072462">
    <property type="protein sequence ID" value="JAH36115.1"/>
    <property type="molecule type" value="Transcribed_RNA"/>
</dbReference>
<reference evidence="1" key="1">
    <citation type="submission" date="2014-11" db="EMBL/GenBank/DDBJ databases">
        <authorList>
            <person name="Amaro Gonzalez C."/>
        </authorList>
    </citation>
    <scope>NUCLEOTIDE SEQUENCE</scope>
</reference>
<accession>A0A0E9S621</accession>
<evidence type="ECO:0000313" key="1">
    <source>
        <dbReference type="EMBL" id="JAH36115.1"/>
    </source>
</evidence>
<protein>
    <submittedName>
        <fullName evidence="1">Uncharacterized protein</fullName>
    </submittedName>
</protein>
<reference evidence="1" key="2">
    <citation type="journal article" date="2015" name="Fish Shellfish Immunol.">
        <title>Early steps in the European eel (Anguilla anguilla)-Vibrio vulnificus interaction in the gills: Role of the RtxA13 toxin.</title>
        <authorList>
            <person name="Callol A."/>
            <person name="Pajuelo D."/>
            <person name="Ebbesson L."/>
            <person name="Teles M."/>
            <person name="MacKenzie S."/>
            <person name="Amaro C."/>
        </authorList>
    </citation>
    <scope>NUCLEOTIDE SEQUENCE</scope>
</reference>
<proteinExistence type="predicted"/>